<dbReference type="InterPro" id="IPR021567">
    <property type="entry name" value="LEDGF_IBD"/>
</dbReference>
<comment type="caution">
    <text evidence="3">The sequence shown here is derived from an EMBL/GenBank/DDBJ whole genome shotgun (WGS) entry which is preliminary data.</text>
</comment>
<evidence type="ECO:0000313" key="4">
    <source>
        <dbReference type="Proteomes" id="UP001497623"/>
    </source>
</evidence>
<feature type="compositionally biased region" description="Basic and acidic residues" evidence="1">
    <location>
        <begin position="41"/>
        <end position="60"/>
    </location>
</feature>
<feature type="compositionally biased region" description="Polar residues" evidence="1">
    <location>
        <begin position="96"/>
        <end position="105"/>
    </location>
</feature>
<feature type="region of interest" description="Disordered" evidence="1">
    <location>
        <begin position="364"/>
        <end position="395"/>
    </location>
</feature>
<evidence type="ECO:0000313" key="3">
    <source>
        <dbReference type="EMBL" id="CAL4115451.1"/>
    </source>
</evidence>
<keyword evidence="4" id="KW-1185">Reference proteome</keyword>
<reference evidence="3 4" key="1">
    <citation type="submission" date="2024-05" db="EMBL/GenBank/DDBJ databases">
        <authorList>
            <person name="Wallberg A."/>
        </authorList>
    </citation>
    <scope>NUCLEOTIDE SEQUENCE [LARGE SCALE GENOMIC DNA]</scope>
</reference>
<accession>A0AAV2R7W1</accession>
<feature type="non-terminal residue" evidence="3">
    <location>
        <position position="1"/>
    </location>
</feature>
<evidence type="ECO:0000256" key="1">
    <source>
        <dbReference type="SAM" id="MobiDB-lite"/>
    </source>
</evidence>
<dbReference type="EMBL" id="CAXKWB010016110">
    <property type="protein sequence ID" value="CAL4115451.1"/>
    <property type="molecule type" value="Genomic_DNA"/>
</dbReference>
<dbReference type="AlphaFoldDB" id="A0AAV2R7W1"/>
<feature type="compositionally biased region" description="Polar residues" evidence="1">
    <location>
        <begin position="66"/>
        <end position="76"/>
    </location>
</feature>
<dbReference type="SUPFAM" id="SSF140576">
    <property type="entry name" value="HIV integrase-binding domain"/>
    <property type="match status" value="1"/>
</dbReference>
<name>A0AAV2R7W1_MEGNR</name>
<organism evidence="3 4">
    <name type="scientific">Meganyctiphanes norvegica</name>
    <name type="common">Northern krill</name>
    <name type="synonym">Thysanopoda norvegica</name>
    <dbReference type="NCBI Taxonomy" id="48144"/>
    <lineage>
        <taxon>Eukaryota</taxon>
        <taxon>Metazoa</taxon>
        <taxon>Ecdysozoa</taxon>
        <taxon>Arthropoda</taxon>
        <taxon>Crustacea</taxon>
        <taxon>Multicrustacea</taxon>
        <taxon>Malacostraca</taxon>
        <taxon>Eumalacostraca</taxon>
        <taxon>Eucarida</taxon>
        <taxon>Euphausiacea</taxon>
        <taxon>Euphausiidae</taxon>
        <taxon>Meganyctiphanes</taxon>
    </lineage>
</organism>
<feature type="region of interest" description="Disordered" evidence="1">
    <location>
        <begin position="1"/>
        <end position="197"/>
    </location>
</feature>
<feature type="domain" description="Lens epithelium-derived growth factor integrase-binding" evidence="2">
    <location>
        <begin position="252"/>
        <end position="351"/>
    </location>
</feature>
<feature type="compositionally biased region" description="Polar residues" evidence="1">
    <location>
        <begin position="151"/>
        <end position="169"/>
    </location>
</feature>
<proteinExistence type="predicted"/>
<dbReference type="Gene3D" id="1.20.930.10">
    <property type="entry name" value="Conserved domain common to transcription factors TFIIS, elongin A, CRSP70"/>
    <property type="match status" value="1"/>
</dbReference>
<dbReference type="InterPro" id="IPR035441">
    <property type="entry name" value="TFIIS/LEDGF_dom_sf"/>
</dbReference>
<protein>
    <recommendedName>
        <fullName evidence="2">Lens epithelium-derived growth factor integrase-binding domain-containing protein</fullName>
    </recommendedName>
</protein>
<feature type="compositionally biased region" description="Basic and acidic residues" evidence="1">
    <location>
        <begin position="187"/>
        <end position="196"/>
    </location>
</feature>
<dbReference type="Proteomes" id="UP001497623">
    <property type="component" value="Unassembled WGS sequence"/>
</dbReference>
<dbReference type="Pfam" id="PF11467">
    <property type="entry name" value="LEDGF"/>
    <property type="match status" value="1"/>
</dbReference>
<gene>
    <name evidence="3" type="ORF">MNOR_LOCUS20655</name>
</gene>
<sequence>KETPASTPDTGKRALSNRKRKRTDSESAPETPVNKKTASAESKKIAKENADKKTPKDLNKDLAGSGSDTEPKQVSRSGRLIKPKKFGDEEGEEIKTTSNTPASPSHESETPAAVTPKKRLSLSNDDNDDTPTTASQKRRAGRPSKKEIESTPLSDSVSTTAKSNASAKTSPRDSKIGSKKSQAKQVELSKESDLSSKHSFLKLKTDVESGTLDAEEMKELSKAHEKEETNTSVVEENRKYTEISQAKTLDMEAQLLNLDQQIREALSVNNPRKEDAKQYLERMSKLIISGLMLKKNPHVVDAIKKCRRYKYDDEVRNKADMVYSKFKLLFVVPETQEWDTMFSQKVQEFDETCKKLCISEEKKMSLVRDPTHSPDASQEESGKRGKENTIPSGKS</sequence>
<evidence type="ECO:0000259" key="2">
    <source>
        <dbReference type="Pfam" id="PF11467"/>
    </source>
</evidence>
<dbReference type="InterPro" id="IPR036218">
    <property type="entry name" value="HIVI-bd_sf"/>
</dbReference>